<dbReference type="InterPro" id="IPR007076">
    <property type="entry name" value="TfoX_N"/>
</dbReference>
<dbReference type="AlphaFoldDB" id="A0A0B3SKH5"/>
<protein>
    <submittedName>
        <fullName evidence="2">TfoX-like protein</fullName>
    </submittedName>
</protein>
<sequence>MSVSAEEIAFARDLFSGLGDITTRRMMGGLCLYHQGTIFAILHPEGGIYLKGAGGFIDRLEDMGCTRWTYTRKTGQSAAMPYWSLPGAALDDPEEAVALAREALNHL</sequence>
<keyword evidence="3" id="KW-1185">Reference proteome</keyword>
<comment type="caution">
    <text evidence="2">The sequence shown here is derived from an EMBL/GenBank/DDBJ whole genome shotgun (WGS) entry which is preliminary data.</text>
</comment>
<dbReference type="Proteomes" id="UP000030960">
    <property type="component" value="Unassembled WGS sequence"/>
</dbReference>
<dbReference type="Gene3D" id="3.30.1460.30">
    <property type="entry name" value="YgaC/TfoX-N like chaperone"/>
    <property type="match status" value="1"/>
</dbReference>
<proteinExistence type="predicted"/>
<accession>A0A0B3SKH5</accession>
<organism evidence="2 3">
    <name type="scientific">Mameliella alba</name>
    <dbReference type="NCBI Taxonomy" id="561184"/>
    <lineage>
        <taxon>Bacteria</taxon>
        <taxon>Pseudomonadati</taxon>
        <taxon>Pseudomonadota</taxon>
        <taxon>Alphaproteobacteria</taxon>
        <taxon>Rhodobacterales</taxon>
        <taxon>Roseobacteraceae</taxon>
        <taxon>Mameliella</taxon>
    </lineage>
</organism>
<evidence type="ECO:0000313" key="2">
    <source>
        <dbReference type="EMBL" id="KHQ51044.1"/>
    </source>
</evidence>
<dbReference type="Pfam" id="PF04993">
    <property type="entry name" value="TfoX_N"/>
    <property type="match status" value="1"/>
</dbReference>
<feature type="domain" description="TfoX N-terminal" evidence="1">
    <location>
        <begin position="13"/>
        <end position="106"/>
    </location>
</feature>
<dbReference type="OrthoDB" id="1524907at2"/>
<name>A0A0B3SKH5_9RHOB</name>
<dbReference type="RefSeq" id="WP_043145216.1">
    <property type="nucleotide sequence ID" value="NZ_JSUQ01000020.1"/>
</dbReference>
<reference evidence="2 3" key="1">
    <citation type="submission" date="2014-10" db="EMBL/GenBank/DDBJ databases">
        <title>Genome sequence of Ponticoccus sp. strain UMTAT08 isolated from clonal culture of toxic dinoflagellate Alexandrium tamiyavanichii.</title>
        <authorList>
            <person name="Gan H.Y."/>
            <person name="Muhd D.-D."/>
            <person name="Mohd Noor M.E."/>
            <person name="Yeong Y.S."/>
            <person name="Usup G."/>
        </authorList>
    </citation>
    <scope>NUCLEOTIDE SEQUENCE [LARGE SCALE GENOMIC DNA]</scope>
    <source>
        <strain evidence="2 3">UMTAT08</strain>
    </source>
</reference>
<evidence type="ECO:0000313" key="3">
    <source>
        <dbReference type="Proteomes" id="UP000030960"/>
    </source>
</evidence>
<evidence type="ECO:0000259" key="1">
    <source>
        <dbReference type="Pfam" id="PF04993"/>
    </source>
</evidence>
<dbReference type="STRING" id="561184.SAMN05216376_102389"/>
<dbReference type="EMBL" id="JSUQ01000020">
    <property type="protein sequence ID" value="KHQ51044.1"/>
    <property type="molecule type" value="Genomic_DNA"/>
</dbReference>
<gene>
    <name evidence="2" type="ORF">OA50_04414</name>
</gene>
<dbReference type="SUPFAM" id="SSF159894">
    <property type="entry name" value="YgaC/TfoX-N like"/>
    <property type="match status" value="1"/>
</dbReference>